<proteinExistence type="inferred from homology"/>
<evidence type="ECO:0000256" key="16">
    <source>
        <dbReference type="ARBA" id="ARBA00035006"/>
    </source>
</evidence>
<feature type="region of interest" description="Disordered" evidence="19">
    <location>
        <begin position="776"/>
        <end position="865"/>
    </location>
</feature>
<evidence type="ECO:0000256" key="12">
    <source>
        <dbReference type="ARBA" id="ARBA00023034"/>
    </source>
</evidence>
<dbReference type="Pfam" id="PF00028">
    <property type="entry name" value="Cadherin"/>
    <property type="match status" value="1"/>
</dbReference>
<keyword evidence="9" id="KW-0130">Cell adhesion</keyword>
<dbReference type="SUPFAM" id="SSF49899">
    <property type="entry name" value="Concanavalin A-like lectins/glucanases"/>
    <property type="match status" value="1"/>
</dbReference>
<evidence type="ECO:0000256" key="9">
    <source>
        <dbReference type="ARBA" id="ARBA00022889"/>
    </source>
</evidence>
<dbReference type="CDD" id="cd11304">
    <property type="entry name" value="Cadherin_repeat"/>
    <property type="match status" value="2"/>
</dbReference>
<dbReference type="GO" id="GO:0005789">
    <property type="term" value="C:endoplasmic reticulum membrane"/>
    <property type="evidence" value="ECO:0007669"/>
    <property type="project" value="UniProtKB-SubCell"/>
</dbReference>
<feature type="compositionally biased region" description="Acidic residues" evidence="19">
    <location>
        <begin position="809"/>
        <end position="828"/>
    </location>
</feature>
<evidence type="ECO:0000256" key="8">
    <source>
        <dbReference type="ARBA" id="ARBA00022837"/>
    </source>
</evidence>
<evidence type="ECO:0000259" key="21">
    <source>
        <dbReference type="PROSITE" id="PS50268"/>
    </source>
</evidence>
<protein>
    <submittedName>
        <fullName evidence="22">Calsyntenin 2</fullName>
    </submittedName>
</protein>
<keyword evidence="15" id="KW-0628">Postsynaptic cell membrane</keyword>
<evidence type="ECO:0000256" key="14">
    <source>
        <dbReference type="ARBA" id="ARBA00023180"/>
    </source>
</evidence>
<keyword evidence="14" id="KW-0325">Glycoprotein</keyword>
<feature type="transmembrane region" description="Helical" evidence="20">
    <location>
        <begin position="749"/>
        <end position="770"/>
    </location>
</feature>
<dbReference type="PANTHER" id="PTHR14139:SF6">
    <property type="entry name" value="CALSYNTENIN-2 ISOFORM X1-RELATED"/>
    <property type="match status" value="1"/>
</dbReference>
<dbReference type="AlphaFoldDB" id="A0A8C1YPA4"/>
<evidence type="ECO:0000256" key="18">
    <source>
        <dbReference type="PROSITE-ProRule" id="PRU00043"/>
    </source>
</evidence>
<evidence type="ECO:0000256" key="19">
    <source>
        <dbReference type="SAM" id="MobiDB-lite"/>
    </source>
</evidence>
<evidence type="ECO:0000256" key="11">
    <source>
        <dbReference type="ARBA" id="ARBA00023018"/>
    </source>
</evidence>
<feature type="compositionally biased region" description="Basic and acidic residues" evidence="19">
    <location>
        <begin position="776"/>
        <end position="791"/>
    </location>
</feature>
<dbReference type="InterPro" id="IPR002126">
    <property type="entry name" value="Cadherin-like_dom"/>
</dbReference>
<feature type="domain" description="Cadherin" evidence="21">
    <location>
        <begin position="4"/>
        <end position="120"/>
    </location>
</feature>
<keyword evidence="10 20" id="KW-1133">Transmembrane helix</keyword>
<dbReference type="FunFam" id="2.60.40.60:FF:000025">
    <property type="entry name" value="Calsyntenin 1"/>
    <property type="match status" value="1"/>
</dbReference>
<dbReference type="InterPro" id="IPR045588">
    <property type="entry name" value="CLSTN_C"/>
</dbReference>
<dbReference type="Proteomes" id="UP000694700">
    <property type="component" value="Unplaced"/>
</dbReference>
<keyword evidence="3" id="KW-1003">Cell membrane</keyword>
<dbReference type="GO" id="GO:0005509">
    <property type="term" value="F:calcium ion binding"/>
    <property type="evidence" value="ECO:0007669"/>
    <property type="project" value="UniProtKB-UniRule"/>
</dbReference>
<keyword evidence="12" id="KW-0333">Golgi apparatus</keyword>
<evidence type="ECO:0000256" key="5">
    <source>
        <dbReference type="ARBA" id="ARBA00022729"/>
    </source>
</evidence>
<evidence type="ECO:0000256" key="15">
    <source>
        <dbReference type="ARBA" id="ARBA00023257"/>
    </source>
</evidence>
<accession>A0A8C1YPA4</accession>
<dbReference type="InterPro" id="IPR015919">
    <property type="entry name" value="Cadherin-like_sf"/>
</dbReference>
<reference evidence="22" key="1">
    <citation type="submission" date="2025-08" db="UniProtKB">
        <authorList>
            <consortium name="Ensembl"/>
        </authorList>
    </citation>
    <scope>IDENTIFICATION</scope>
</reference>
<evidence type="ECO:0000256" key="10">
    <source>
        <dbReference type="ARBA" id="ARBA00022989"/>
    </source>
</evidence>
<evidence type="ECO:0000256" key="17">
    <source>
        <dbReference type="ARBA" id="ARBA00035015"/>
    </source>
</evidence>
<dbReference type="PANTHER" id="PTHR14139">
    <property type="entry name" value="CALSYNTENIN"/>
    <property type="match status" value="1"/>
</dbReference>
<evidence type="ECO:0000256" key="4">
    <source>
        <dbReference type="ARBA" id="ARBA00022692"/>
    </source>
</evidence>
<keyword evidence="7" id="KW-0256">Endoplasmic reticulum</keyword>
<evidence type="ECO:0000256" key="20">
    <source>
        <dbReference type="SAM" id="Phobius"/>
    </source>
</evidence>
<evidence type="ECO:0000256" key="13">
    <source>
        <dbReference type="ARBA" id="ARBA00023136"/>
    </source>
</evidence>
<dbReference type="Ensembl" id="ENSCCRT00015021179.1">
    <property type="protein sequence ID" value="ENSCCRP00015020433.1"/>
    <property type="gene ID" value="ENSCCRG00015008107.1"/>
</dbReference>
<dbReference type="InterPro" id="IPR013320">
    <property type="entry name" value="ConA-like_dom_sf"/>
</dbReference>
<dbReference type="FunFam" id="2.60.40.60:FF:000062">
    <property type="entry name" value="Calsyntenin 3"/>
    <property type="match status" value="1"/>
</dbReference>
<evidence type="ECO:0000256" key="1">
    <source>
        <dbReference type="ARBA" id="ARBA00004115"/>
    </source>
</evidence>
<dbReference type="SMART" id="SM00112">
    <property type="entry name" value="CA"/>
    <property type="match status" value="2"/>
</dbReference>
<keyword evidence="11" id="KW-0770">Synapse</keyword>
<evidence type="ECO:0000313" key="23">
    <source>
        <dbReference type="Proteomes" id="UP000694700"/>
    </source>
</evidence>
<evidence type="ECO:0000256" key="7">
    <source>
        <dbReference type="ARBA" id="ARBA00022824"/>
    </source>
</evidence>
<dbReference type="Gene3D" id="2.60.40.60">
    <property type="entry name" value="Cadherins"/>
    <property type="match status" value="2"/>
</dbReference>
<comment type="subcellular location">
    <subcellularLocation>
        <location evidence="1">Endoplasmic reticulum membrane</location>
        <topology evidence="1">Single-pass type I membrane protein</topology>
    </subcellularLocation>
    <subcellularLocation>
        <location evidence="2">Golgi apparatus membrane</location>
        <topology evidence="2">Single-pass type I membrane protein</topology>
    </subcellularLocation>
    <subcellularLocation>
        <location evidence="16">Postsynaptic cell membrane</location>
        <topology evidence="16">Single-pass type I membrane protein</topology>
    </subcellularLocation>
</comment>
<dbReference type="GO" id="GO:0051965">
    <property type="term" value="P:positive regulation of synapse assembly"/>
    <property type="evidence" value="ECO:0007669"/>
    <property type="project" value="TreeGrafter"/>
</dbReference>
<feature type="compositionally biased region" description="Acidic residues" evidence="19">
    <location>
        <begin position="835"/>
        <end position="845"/>
    </location>
</feature>
<dbReference type="GO" id="GO:0050806">
    <property type="term" value="P:positive regulation of synaptic transmission"/>
    <property type="evidence" value="ECO:0007669"/>
    <property type="project" value="TreeGrafter"/>
</dbReference>
<name>A0A8C1YPA4_CYPCA</name>
<keyword evidence="13 20" id="KW-0472">Membrane</keyword>
<dbReference type="GO" id="GO:0000139">
    <property type="term" value="C:Golgi membrane"/>
    <property type="evidence" value="ECO:0007669"/>
    <property type="project" value="UniProtKB-SubCell"/>
</dbReference>
<organism evidence="22 23">
    <name type="scientific">Cyprinus carpio</name>
    <name type="common">Common carp</name>
    <dbReference type="NCBI Taxonomy" id="7962"/>
    <lineage>
        <taxon>Eukaryota</taxon>
        <taxon>Metazoa</taxon>
        <taxon>Chordata</taxon>
        <taxon>Craniata</taxon>
        <taxon>Vertebrata</taxon>
        <taxon>Euteleostomi</taxon>
        <taxon>Actinopterygii</taxon>
        <taxon>Neopterygii</taxon>
        <taxon>Teleostei</taxon>
        <taxon>Ostariophysi</taxon>
        <taxon>Cypriniformes</taxon>
        <taxon>Cyprinidae</taxon>
        <taxon>Cyprininae</taxon>
        <taxon>Cyprinus</taxon>
    </lineage>
</organism>
<dbReference type="PROSITE" id="PS50268">
    <property type="entry name" value="CADHERIN_2"/>
    <property type="match status" value="2"/>
</dbReference>
<comment type="similarity">
    <text evidence="17">Belongs to the calsyntenin family.</text>
</comment>
<keyword evidence="5" id="KW-0732">Signal</keyword>
<dbReference type="GO" id="GO:0009986">
    <property type="term" value="C:cell surface"/>
    <property type="evidence" value="ECO:0007669"/>
    <property type="project" value="TreeGrafter"/>
</dbReference>
<evidence type="ECO:0000256" key="3">
    <source>
        <dbReference type="ARBA" id="ARBA00022475"/>
    </source>
</evidence>
<sequence>KPWIETSYHGVIIENMDTVMLDPPLVALDKDAPVPYAGEICAFKIHGLEAPFEAEVLNRTSGEGVLRARGPIDCEQQKEYTFIIQAYDCGASPSGANWKKSHKAVVHIQVDDVNEFSPVFREPLYRATVTEGKIYDSILQVEAWDQDCSPQYSQICNYEIVTQDTPFAIDRNGNIRNTERLSYDKQQNYKIMVTAYDCGQKRATESVSVHIDIKPVCKPGWQGWNKRVDYEPGTGSKQLFSKMHLETCDGPLSSVRAMVELQTSHIGKGCDRETYSEKSLQKLCGAASGSTDLLPAPSASTNWTASLLTDNGRDSDLIFRFDGRQAANIPEWVVPQNLTDQFTIATWMKHGPSPGLRAEKETLLCNSDKTEMNRHHYSLYVHNCRLVFLLRRDFIQLDSFRPAEFHWRLEQVRSIFCTVYFVARGEVTTPRFTQYFRGSLSGLTIRPGKIATQKVISCLQACKEGLDISSLESLGKGIKFHFNPAQSVLVMEADDLESINTAMTKVSYINSRQFPTPGLRKLHITTTVQCFGEDTCISIPDIRAMVMVLPPSEPRITIAGVERLVWPAAQLRAPVGVALFKDIHIISTVTKTDATLSIARRPGVLELMHNLDYCDVLVIGEELDPERESLEIHHSSLLGKHLDATNSTSGISIYGVDSMAHYEQAIRQVRYRNWKPGGLSERRFRLSCSELNGRYTSNEFNFEIGIVHSSEAVEHVNHMAVQSQFMRPVHHPLVVHTVNSDHISGTPPAATVVIVMCIATLVVIVVLGIYRIHTTHQDGSKEDEEGRKDPEMDWDDSNLNITVNPMEEVREEEPEEEEDEDEEEDELAGELSSAEYEDSDEEEEASIQKGRVKGKLEWDPSTLPY</sequence>
<feature type="domain" description="Cadherin" evidence="21">
    <location>
        <begin position="121"/>
        <end position="221"/>
    </location>
</feature>
<dbReference type="SUPFAM" id="SSF49313">
    <property type="entry name" value="Cadherin-like"/>
    <property type="match status" value="2"/>
</dbReference>
<dbReference type="GO" id="GO:0007156">
    <property type="term" value="P:homophilic cell adhesion via plasma membrane adhesion molecules"/>
    <property type="evidence" value="ECO:0007669"/>
    <property type="project" value="InterPro"/>
</dbReference>
<evidence type="ECO:0000256" key="2">
    <source>
        <dbReference type="ARBA" id="ARBA00004614"/>
    </source>
</evidence>
<dbReference type="GO" id="GO:0045211">
    <property type="term" value="C:postsynaptic membrane"/>
    <property type="evidence" value="ECO:0007669"/>
    <property type="project" value="UniProtKB-SubCell"/>
</dbReference>
<evidence type="ECO:0000256" key="6">
    <source>
        <dbReference type="ARBA" id="ARBA00022737"/>
    </source>
</evidence>
<keyword evidence="6" id="KW-0677">Repeat</keyword>
<keyword evidence="4 20" id="KW-0812">Transmembrane</keyword>
<keyword evidence="8 18" id="KW-0106">Calcium</keyword>
<evidence type="ECO:0000313" key="22">
    <source>
        <dbReference type="Ensembl" id="ENSCCRP00015020433.1"/>
    </source>
</evidence>
<dbReference type="PRINTS" id="PR00205">
    <property type="entry name" value="CADHERIN"/>
</dbReference>
<dbReference type="Pfam" id="PF19699">
    <property type="entry name" value="CLSTN_C"/>
    <property type="match status" value="1"/>
</dbReference>